<comment type="caution">
    <text evidence="1">The sequence shown here is derived from an EMBL/GenBank/DDBJ whole genome shotgun (WGS) entry which is preliminary data.</text>
</comment>
<keyword evidence="2" id="KW-1185">Reference proteome</keyword>
<dbReference type="Proteomes" id="UP001139461">
    <property type="component" value="Unassembled WGS sequence"/>
</dbReference>
<evidence type="ECO:0000313" key="1">
    <source>
        <dbReference type="EMBL" id="MCG2419369.1"/>
    </source>
</evidence>
<dbReference type="RefSeq" id="WP_237603158.1">
    <property type="nucleotide sequence ID" value="NZ_JAIRBA010000018.1"/>
</dbReference>
<proteinExistence type="predicted"/>
<name>A0A9X1QZD7_9FLAO</name>
<accession>A0A9X1QZD7</accession>
<protein>
    <recommendedName>
        <fullName evidence="3">DUF4365 domain-containing protein</fullName>
    </recommendedName>
</protein>
<evidence type="ECO:0000313" key="2">
    <source>
        <dbReference type="Proteomes" id="UP001139461"/>
    </source>
</evidence>
<organism evidence="1 2">
    <name type="scientific">Aequorivita vitellina</name>
    <dbReference type="NCBI Taxonomy" id="2874475"/>
    <lineage>
        <taxon>Bacteria</taxon>
        <taxon>Pseudomonadati</taxon>
        <taxon>Bacteroidota</taxon>
        <taxon>Flavobacteriia</taxon>
        <taxon>Flavobacteriales</taxon>
        <taxon>Flavobacteriaceae</taxon>
        <taxon>Aequorivita</taxon>
    </lineage>
</organism>
<dbReference type="AlphaFoldDB" id="A0A9X1QZD7"/>
<evidence type="ECO:0008006" key="3">
    <source>
        <dbReference type="Google" id="ProtNLM"/>
    </source>
</evidence>
<sequence length="326" mass="38804">MDNKPIEELGESFIKSRLLKFDFDTHSELSYDKDGTDLIITQKVDNTTLSYIKIQSKARKLNKSTSVRIPKSYVNENFVLFIYIIDHEKKEYLYCFFEDDYTIFKEKENEYVLNISYSTFAKKLSNHTFDKSKADRLKALFEKFKKKSFTTLIIDGVFLKESILETNKFYSEYWKRKLKKPKLHEIVKSIIIKYNRFEQNQNDIACYLYISNHNDLVNVLDIDNKQNSFLVNNKISVKIFVSYSNELVCFQIMDDINRFKKSNNLILVANDIAYERFLKDLENEDKEILIMRLKINERPNEMFVNYKWGDISYPIGLSMGLEPFEL</sequence>
<gene>
    <name evidence="1" type="ORF">K8089_10070</name>
</gene>
<dbReference type="EMBL" id="JAIRBA010000018">
    <property type="protein sequence ID" value="MCG2419369.1"/>
    <property type="molecule type" value="Genomic_DNA"/>
</dbReference>
<reference evidence="1" key="1">
    <citation type="submission" date="2021-09" db="EMBL/GenBank/DDBJ databases">
        <title>Genome of Aequorivita sp. strain F47161.</title>
        <authorList>
            <person name="Wang Y."/>
        </authorList>
    </citation>
    <scope>NUCLEOTIDE SEQUENCE</scope>
    <source>
        <strain evidence="1">F47161</strain>
    </source>
</reference>